<dbReference type="GO" id="GO:0016740">
    <property type="term" value="F:transferase activity"/>
    <property type="evidence" value="ECO:0007669"/>
    <property type="project" value="UniProtKB-KW"/>
</dbReference>
<name>A0A382DUU1_9ZZZZ</name>
<dbReference type="InterPro" id="IPR015424">
    <property type="entry name" value="PyrdxlP-dep_Trfase"/>
</dbReference>
<gene>
    <name evidence="5" type="ORF">METZ01_LOCUS194297</name>
</gene>
<dbReference type="InterPro" id="IPR015421">
    <property type="entry name" value="PyrdxlP-dep_Trfase_major"/>
</dbReference>
<proteinExistence type="predicted"/>
<evidence type="ECO:0000313" key="5">
    <source>
        <dbReference type="EMBL" id="SVB41443.1"/>
    </source>
</evidence>
<dbReference type="SUPFAM" id="SSF53383">
    <property type="entry name" value="PLP-dependent transferases"/>
    <property type="match status" value="1"/>
</dbReference>
<dbReference type="AlphaFoldDB" id="A0A382DUU1"/>
<dbReference type="InterPro" id="IPR015422">
    <property type="entry name" value="PyrdxlP-dep_Trfase_small"/>
</dbReference>
<feature type="domain" description="Aminotransferase class I/classII large" evidence="4">
    <location>
        <begin position="74"/>
        <end position="414"/>
    </location>
</feature>
<dbReference type="EMBL" id="UINC01040910">
    <property type="protein sequence ID" value="SVB41443.1"/>
    <property type="molecule type" value="Genomic_DNA"/>
</dbReference>
<sequence>MTDFFDKLIEQEPYTQYTLDMFSRSAGKDHAEIDQFDKWRQMVTGANKYTFEVPHLGAQRPEISVRRESGDEYNLISFSSYNYLGYSYHPEVVDAAKNALDDYGLGATGSPLLNGTFQIHKELEDSIVKFFGQKDYGVSLFSSGYGANLGVISAFIHKGDHVVLDRSSHASLIDGAILSQGKISLFRHNDTEFLEKVLKRIDYENTRILVCCEGVYSTDGDYGNLRDIIDVSHKYGAAVLVDEAHSLLVAGENGRGVCEEQDVLSEADMIIATFSKSFGGVGGCVYANKKITNYMNYYARSRMFSCALDPGVTGGLIKSIELAGGADGKERRNRLNDNANYLRAKLKGHVDIGTSSSWIIPVIYGDERLTLPLSDYLQREGIDISLMMFPAVPKNRSRIRAFVTSEHTKNQLDKGSDIILRAAEKYNFLTG</sequence>
<dbReference type="GO" id="GO:0030170">
    <property type="term" value="F:pyridoxal phosphate binding"/>
    <property type="evidence" value="ECO:0007669"/>
    <property type="project" value="InterPro"/>
</dbReference>
<dbReference type="PROSITE" id="PS00599">
    <property type="entry name" value="AA_TRANSFER_CLASS_2"/>
    <property type="match status" value="1"/>
</dbReference>
<evidence type="ECO:0000256" key="2">
    <source>
        <dbReference type="ARBA" id="ARBA00022679"/>
    </source>
</evidence>
<dbReference type="InterPro" id="IPR001917">
    <property type="entry name" value="Aminotrans_II_pyridoxalP_BS"/>
</dbReference>
<organism evidence="5">
    <name type="scientific">marine metagenome</name>
    <dbReference type="NCBI Taxonomy" id="408172"/>
    <lineage>
        <taxon>unclassified sequences</taxon>
        <taxon>metagenomes</taxon>
        <taxon>ecological metagenomes</taxon>
    </lineage>
</organism>
<comment type="cofactor">
    <cofactor evidence="1">
        <name>pyridoxal 5'-phosphate</name>
        <dbReference type="ChEBI" id="CHEBI:597326"/>
    </cofactor>
</comment>
<dbReference type="InterPro" id="IPR004839">
    <property type="entry name" value="Aminotransferase_I/II_large"/>
</dbReference>
<dbReference type="InterPro" id="IPR050087">
    <property type="entry name" value="AON_synthase_class-II"/>
</dbReference>
<protein>
    <recommendedName>
        <fullName evidence="4">Aminotransferase class I/classII large domain-containing protein</fullName>
    </recommendedName>
</protein>
<dbReference type="PANTHER" id="PTHR13693">
    <property type="entry name" value="CLASS II AMINOTRANSFERASE/8-AMINO-7-OXONONANOATE SYNTHASE"/>
    <property type="match status" value="1"/>
</dbReference>
<keyword evidence="2" id="KW-0808">Transferase</keyword>
<evidence type="ECO:0000259" key="4">
    <source>
        <dbReference type="Pfam" id="PF00155"/>
    </source>
</evidence>
<keyword evidence="3" id="KW-0663">Pyridoxal phosphate</keyword>
<dbReference type="Pfam" id="PF00155">
    <property type="entry name" value="Aminotran_1_2"/>
    <property type="match status" value="1"/>
</dbReference>
<evidence type="ECO:0000256" key="3">
    <source>
        <dbReference type="ARBA" id="ARBA00022898"/>
    </source>
</evidence>
<reference evidence="5" key="1">
    <citation type="submission" date="2018-05" db="EMBL/GenBank/DDBJ databases">
        <authorList>
            <person name="Lanie J.A."/>
            <person name="Ng W.-L."/>
            <person name="Kazmierczak K.M."/>
            <person name="Andrzejewski T.M."/>
            <person name="Davidsen T.M."/>
            <person name="Wayne K.J."/>
            <person name="Tettelin H."/>
            <person name="Glass J.I."/>
            <person name="Rusch D."/>
            <person name="Podicherti R."/>
            <person name="Tsui H.-C.T."/>
            <person name="Winkler M.E."/>
        </authorList>
    </citation>
    <scope>NUCLEOTIDE SEQUENCE</scope>
</reference>
<dbReference type="Gene3D" id="3.40.640.10">
    <property type="entry name" value="Type I PLP-dependent aspartate aminotransferase-like (Major domain)"/>
    <property type="match status" value="1"/>
</dbReference>
<evidence type="ECO:0000256" key="1">
    <source>
        <dbReference type="ARBA" id="ARBA00001933"/>
    </source>
</evidence>
<dbReference type="Gene3D" id="3.90.1150.10">
    <property type="entry name" value="Aspartate Aminotransferase, domain 1"/>
    <property type="match status" value="1"/>
</dbReference>
<accession>A0A382DUU1</accession>